<keyword evidence="3" id="KW-1185">Reference proteome</keyword>
<gene>
    <name evidence="2" type="ORF">CDA63_05180</name>
</gene>
<comment type="caution">
    <text evidence="2">The sequence shown here is derived from an EMBL/GenBank/DDBJ whole genome shotgun (WGS) entry which is preliminary data.</text>
</comment>
<evidence type="ECO:0000313" key="2">
    <source>
        <dbReference type="EMBL" id="OWP64124.1"/>
    </source>
</evidence>
<dbReference type="EMBL" id="NIRR01000005">
    <property type="protein sequence ID" value="OWP64124.1"/>
    <property type="molecule type" value="Genomic_DNA"/>
</dbReference>
<reference evidence="2 3" key="1">
    <citation type="submission" date="2017-06" db="EMBL/GenBank/DDBJ databases">
        <title>Hymenobacter amundsenii sp. nov. isolated from regoliths in Antarctica.</title>
        <authorList>
            <person name="Sedlacek I."/>
            <person name="Kralova S."/>
            <person name="Pantucek R."/>
            <person name="Svec P."/>
            <person name="Holochova P."/>
            <person name="Stankova E."/>
            <person name="Vrbovska V."/>
            <person name="Busse H.-J."/>
        </authorList>
    </citation>
    <scope>NUCLEOTIDE SEQUENCE [LARGE SCALE GENOMIC DNA]</scope>
    <source>
        <strain evidence="2 3">CCM 8682</strain>
    </source>
</reference>
<accession>A0A246FQS1</accession>
<protein>
    <submittedName>
        <fullName evidence="2">Uncharacterized protein</fullName>
    </submittedName>
</protein>
<organism evidence="2 3">
    <name type="scientific">Hymenobacter amundsenii</name>
    <dbReference type="NCBI Taxonomy" id="2006685"/>
    <lineage>
        <taxon>Bacteria</taxon>
        <taxon>Pseudomonadati</taxon>
        <taxon>Bacteroidota</taxon>
        <taxon>Cytophagia</taxon>
        <taxon>Cytophagales</taxon>
        <taxon>Hymenobacteraceae</taxon>
        <taxon>Hymenobacter</taxon>
    </lineage>
</organism>
<sequence length="309" mass="33495">MPSVSAAARRLGLLVASSPTNSRARYRLTGRNDLATRPGSRSASPRTRAAELVAPADPVGSFANGLLVRRPRLALRPAPLLVVPPKLEGLAQLPPPPSPQRRNWSVQLTGGPSLTYRRLPGTSTQLEKLERPAWGGSGQLLGAYAFSPRLTVAGGLGFAQHAGSLRYTLQSTASGETRQVDFRDVYNFVTLPVQAQLTLGGNHRWRYGVLGGAVAAQLISARVTTGSACNCAQQRWRPSSADSIFQRRNLTLTVGAFADYQLSPGRWLTVRPQAELFLNSLTLPPRTSRYPWGLGVQVGYRWDLAPRKP</sequence>
<name>A0A246FQS1_9BACT</name>
<dbReference type="Proteomes" id="UP000197277">
    <property type="component" value="Unassembled WGS sequence"/>
</dbReference>
<feature type="region of interest" description="Disordered" evidence="1">
    <location>
        <begin position="29"/>
        <end position="48"/>
    </location>
</feature>
<evidence type="ECO:0000256" key="1">
    <source>
        <dbReference type="SAM" id="MobiDB-lite"/>
    </source>
</evidence>
<proteinExistence type="predicted"/>
<dbReference type="AlphaFoldDB" id="A0A246FQS1"/>
<evidence type="ECO:0000313" key="3">
    <source>
        <dbReference type="Proteomes" id="UP000197277"/>
    </source>
</evidence>